<feature type="domain" description="Acyl-CoA oxidase/dehydrogenase middle" evidence="8">
    <location>
        <begin position="151"/>
        <end position="225"/>
    </location>
</feature>
<evidence type="ECO:0000313" key="10">
    <source>
        <dbReference type="EMBL" id="BBZ78763.1"/>
    </source>
</evidence>
<organism evidence="10 11">
    <name type="scientific">Mycolicibacterium anyangense</name>
    <dbReference type="NCBI Taxonomy" id="1431246"/>
    <lineage>
        <taxon>Bacteria</taxon>
        <taxon>Bacillati</taxon>
        <taxon>Actinomycetota</taxon>
        <taxon>Actinomycetes</taxon>
        <taxon>Mycobacteriales</taxon>
        <taxon>Mycobacteriaceae</taxon>
        <taxon>Mycolicibacterium</taxon>
    </lineage>
</organism>
<dbReference type="InterPro" id="IPR037069">
    <property type="entry name" value="AcylCoA_DH/ox_N_sf"/>
</dbReference>
<reference evidence="10 11" key="1">
    <citation type="journal article" date="2019" name="Emerg. Microbes Infect.">
        <title>Comprehensive subspecies identification of 175 nontuberculous mycobacteria species based on 7547 genomic profiles.</title>
        <authorList>
            <person name="Matsumoto Y."/>
            <person name="Kinjo T."/>
            <person name="Motooka D."/>
            <person name="Nabeya D."/>
            <person name="Jung N."/>
            <person name="Uechi K."/>
            <person name="Horii T."/>
            <person name="Iida T."/>
            <person name="Fujita J."/>
            <person name="Nakamura S."/>
        </authorList>
    </citation>
    <scope>NUCLEOTIDE SEQUENCE [LARGE SCALE GENOMIC DNA]</scope>
    <source>
        <strain evidence="10 11">JCM 30275</strain>
    </source>
</reference>
<dbReference type="GO" id="GO:0033539">
    <property type="term" value="P:fatty acid beta-oxidation using acyl-CoA dehydrogenase"/>
    <property type="evidence" value="ECO:0007669"/>
    <property type="project" value="TreeGrafter"/>
</dbReference>
<dbReference type="SUPFAM" id="SSF47203">
    <property type="entry name" value="Acyl-CoA dehydrogenase C-terminal domain-like"/>
    <property type="match status" value="1"/>
</dbReference>
<dbReference type="InterPro" id="IPR013786">
    <property type="entry name" value="AcylCoA_DH/ox_N"/>
</dbReference>
<comment type="similarity">
    <text evidence="2 6">Belongs to the acyl-CoA dehydrogenase family.</text>
</comment>
<evidence type="ECO:0000259" key="8">
    <source>
        <dbReference type="Pfam" id="PF02770"/>
    </source>
</evidence>
<accession>A0A6N4WEF5</accession>
<dbReference type="Gene3D" id="2.40.110.10">
    <property type="entry name" value="Butyryl-CoA Dehydrogenase, subunit A, domain 2"/>
    <property type="match status" value="1"/>
</dbReference>
<feature type="domain" description="Acyl-CoA dehydrogenase/oxidase N-terminal" evidence="9">
    <location>
        <begin position="66"/>
        <end position="147"/>
    </location>
</feature>
<dbReference type="GO" id="GO:0003995">
    <property type="term" value="F:acyl-CoA dehydrogenase activity"/>
    <property type="evidence" value="ECO:0007669"/>
    <property type="project" value="TreeGrafter"/>
</dbReference>
<name>A0A6N4WEF5_9MYCO</name>
<dbReference type="PANTHER" id="PTHR48083:SF2">
    <property type="entry name" value="MEDIUM-CHAIN SPECIFIC ACYL-COA DEHYDROGENASE, MITOCHONDRIAL"/>
    <property type="match status" value="1"/>
</dbReference>
<proteinExistence type="inferred from homology"/>
<dbReference type="Pfam" id="PF02771">
    <property type="entry name" value="Acyl-CoA_dh_N"/>
    <property type="match status" value="1"/>
</dbReference>
<dbReference type="InterPro" id="IPR036250">
    <property type="entry name" value="AcylCo_DH-like_C"/>
</dbReference>
<evidence type="ECO:0000256" key="5">
    <source>
        <dbReference type="ARBA" id="ARBA00023002"/>
    </source>
</evidence>
<dbReference type="Pfam" id="PF02770">
    <property type="entry name" value="Acyl-CoA_dh_M"/>
    <property type="match status" value="1"/>
</dbReference>
<evidence type="ECO:0000256" key="1">
    <source>
        <dbReference type="ARBA" id="ARBA00001974"/>
    </source>
</evidence>
<dbReference type="Pfam" id="PF00441">
    <property type="entry name" value="Acyl-CoA_dh_1"/>
    <property type="match status" value="1"/>
</dbReference>
<keyword evidence="4 6" id="KW-0274">FAD</keyword>
<dbReference type="InterPro" id="IPR009100">
    <property type="entry name" value="AcylCoA_DH/oxidase_NM_dom_sf"/>
</dbReference>
<dbReference type="Proteomes" id="UP000467249">
    <property type="component" value="Chromosome"/>
</dbReference>
<feature type="domain" description="Acyl-CoA dehydrogenase/oxidase C-terminal" evidence="7">
    <location>
        <begin position="261"/>
        <end position="409"/>
    </location>
</feature>
<dbReference type="InterPro" id="IPR009075">
    <property type="entry name" value="AcylCo_DH/oxidase_C"/>
</dbReference>
<keyword evidence="5 6" id="KW-0560">Oxidoreductase</keyword>
<dbReference type="CDD" id="cd00567">
    <property type="entry name" value="ACAD"/>
    <property type="match status" value="1"/>
</dbReference>
<comment type="cofactor">
    <cofactor evidence="1 6">
        <name>FAD</name>
        <dbReference type="ChEBI" id="CHEBI:57692"/>
    </cofactor>
</comment>
<evidence type="ECO:0000256" key="2">
    <source>
        <dbReference type="ARBA" id="ARBA00009347"/>
    </source>
</evidence>
<evidence type="ECO:0000256" key="4">
    <source>
        <dbReference type="ARBA" id="ARBA00022827"/>
    </source>
</evidence>
<dbReference type="PANTHER" id="PTHR48083">
    <property type="entry name" value="MEDIUM-CHAIN SPECIFIC ACYL-COA DEHYDROGENASE, MITOCHONDRIAL-RELATED"/>
    <property type="match status" value="1"/>
</dbReference>
<keyword evidence="11" id="KW-1185">Reference proteome</keyword>
<evidence type="ECO:0000256" key="3">
    <source>
        <dbReference type="ARBA" id="ARBA00022630"/>
    </source>
</evidence>
<evidence type="ECO:0000313" key="11">
    <source>
        <dbReference type="Proteomes" id="UP000467249"/>
    </source>
</evidence>
<evidence type="ECO:0000259" key="7">
    <source>
        <dbReference type="Pfam" id="PF00441"/>
    </source>
</evidence>
<dbReference type="InterPro" id="IPR050741">
    <property type="entry name" value="Acyl-CoA_dehydrogenase"/>
</dbReference>
<dbReference type="RefSeq" id="WP_163805866.1">
    <property type="nucleotide sequence ID" value="NZ_AP022620.1"/>
</dbReference>
<dbReference type="Gene3D" id="1.10.540.10">
    <property type="entry name" value="Acyl-CoA dehydrogenase/oxidase, N-terminal domain"/>
    <property type="match status" value="1"/>
</dbReference>
<dbReference type="SUPFAM" id="SSF56645">
    <property type="entry name" value="Acyl-CoA dehydrogenase NM domain-like"/>
    <property type="match status" value="1"/>
</dbReference>
<evidence type="ECO:0000259" key="9">
    <source>
        <dbReference type="Pfam" id="PF02771"/>
    </source>
</evidence>
<dbReference type="GO" id="GO:0005737">
    <property type="term" value="C:cytoplasm"/>
    <property type="evidence" value="ECO:0007669"/>
    <property type="project" value="TreeGrafter"/>
</dbReference>
<dbReference type="KEGG" id="many:MANY_41000"/>
<sequence>MAVTIDHDVEPVAPGAKEVCEALFAFIDREVAKIQQPIEAALHDPRLYWREDGRLAEEVVQARRAARMASAEAGFYTMFCPAELGGGGLSAELYFEVFEALCHRYGSPQTQLAFQVLAHASTGPTALWTYASDALKTDLVPKLMRGEVQGSFAMSEPDAGSDAWMMTTTAVRDGDHWVLNGTKQWASWAPTADFLITFAITDRERFAARKGGLTGFYVPTDVPGYDLYSIVKVFDEVGGEEAILTFNDVRIPDHYRLGEVGEGFRVAMEGSGLLKMTKLARLIGLGRWANDKAAEYAKVRKTFGKTLSEHQSVQNMLADNCIDIYTSRLASLDVARKHDAGDQARFESAMSHALVAEAMYRVYDRSMQIMGGIGLSNEAAMINGWHTTRVSRISEGPPEVQRRTIAKYLLSGAYKF</sequence>
<dbReference type="InterPro" id="IPR046373">
    <property type="entry name" value="Acyl-CoA_Oxase/DH_mid-dom_sf"/>
</dbReference>
<dbReference type="InterPro" id="IPR006091">
    <property type="entry name" value="Acyl-CoA_Oxase/DH_mid-dom"/>
</dbReference>
<protein>
    <submittedName>
        <fullName evidence="10">Acyl-CoA dehydrogenase</fullName>
    </submittedName>
</protein>
<dbReference type="EMBL" id="AP022620">
    <property type="protein sequence ID" value="BBZ78763.1"/>
    <property type="molecule type" value="Genomic_DNA"/>
</dbReference>
<dbReference type="Gene3D" id="1.20.140.10">
    <property type="entry name" value="Butyryl-CoA Dehydrogenase, subunit A, domain 3"/>
    <property type="match status" value="1"/>
</dbReference>
<keyword evidence="3 6" id="KW-0285">Flavoprotein</keyword>
<dbReference type="GO" id="GO:0050660">
    <property type="term" value="F:flavin adenine dinucleotide binding"/>
    <property type="evidence" value="ECO:0007669"/>
    <property type="project" value="InterPro"/>
</dbReference>
<gene>
    <name evidence="10" type="ORF">MANY_41000</name>
</gene>
<evidence type="ECO:0000256" key="6">
    <source>
        <dbReference type="RuleBase" id="RU362125"/>
    </source>
</evidence>
<dbReference type="AlphaFoldDB" id="A0A6N4WEF5"/>